<proteinExistence type="predicted"/>
<comment type="caution">
    <text evidence="1">The sequence shown here is derived from an EMBL/GenBank/DDBJ whole genome shotgun (WGS) entry which is preliminary data.</text>
</comment>
<dbReference type="RefSeq" id="WP_336496314.1">
    <property type="nucleotide sequence ID" value="NZ_JBAWSY010000002.1"/>
</dbReference>
<gene>
    <name evidence="1" type="ORF">WAX74_03690</name>
</gene>
<evidence type="ECO:0000313" key="1">
    <source>
        <dbReference type="EMBL" id="MEI4768761.1"/>
    </source>
</evidence>
<sequence length="94" mass="10474">MKQPGQEIVRHNLPEGDISCDKYLSFLSGASVADESAYESFDLTEEDLAHLIEGTNVLAAEIHQDRPTSSDVYWDMELVTTVTNDTGDKKNKNK</sequence>
<name>A0ABU8F3Y1_9BACI</name>
<dbReference type="EMBL" id="JBAWSY010000002">
    <property type="protein sequence ID" value="MEI4768761.1"/>
    <property type="molecule type" value="Genomic_DNA"/>
</dbReference>
<dbReference type="Gene3D" id="2.60.120.260">
    <property type="entry name" value="Galactose-binding domain-like"/>
    <property type="match status" value="1"/>
</dbReference>
<organism evidence="1 2">
    <name type="scientific">Psychrobacillus mangrovi</name>
    <dbReference type="NCBI Taxonomy" id="3117745"/>
    <lineage>
        <taxon>Bacteria</taxon>
        <taxon>Bacillati</taxon>
        <taxon>Bacillota</taxon>
        <taxon>Bacilli</taxon>
        <taxon>Bacillales</taxon>
        <taxon>Bacillaceae</taxon>
        <taxon>Psychrobacillus</taxon>
    </lineage>
</organism>
<evidence type="ECO:0000313" key="2">
    <source>
        <dbReference type="Proteomes" id="UP001364890"/>
    </source>
</evidence>
<accession>A0ABU8F3Y1</accession>
<keyword evidence="2" id="KW-1185">Reference proteome</keyword>
<protein>
    <submittedName>
        <fullName evidence="1">Uncharacterized protein</fullName>
    </submittedName>
</protein>
<dbReference type="Proteomes" id="UP001364890">
    <property type="component" value="Unassembled WGS sequence"/>
</dbReference>
<reference evidence="1 2" key="1">
    <citation type="submission" date="2024-01" db="EMBL/GenBank/DDBJ databases">
        <title>Seven novel Bacillus-like species.</title>
        <authorList>
            <person name="Liu G."/>
        </authorList>
    </citation>
    <scope>NUCLEOTIDE SEQUENCE [LARGE SCALE GENOMIC DNA]</scope>
    <source>
        <strain evidence="1 2">FJAT-51614</strain>
    </source>
</reference>